<dbReference type="EMBL" id="LNIX01000011">
    <property type="protein sequence ID" value="OXA48573.1"/>
    <property type="molecule type" value="Genomic_DNA"/>
</dbReference>
<feature type="domain" description="Integrase catalytic" evidence="3">
    <location>
        <begin position="1376"/>
        <end position="1562"/>
    </location>
</feature>
<dbReference type="InterPro" id="IPR043128">
    <property type="entry name" value="Rev_trsase/Diguanyl_cyclase"/>
</dbReference>
<evidence type="ECO:0000313" key="5">
    <source>
        <dbReference type="Proteomes" id="UP000198287"/>
    </source>
</evidence>
<dbReference type="InterPro" id="IPR043502">
    <property type="entry name" value="DNA/RNA_pol_sf"/>
</dbReference>
<dbReference type="InterPro" id="IPR008042">
    <property type="entry name" value="Retrotrans_Pao"/>
</dbReference>
<sequence length="2470" mass="283991">MDRLKKQRTPQRSTMTRLINELDAELGKQEPDVSFIYGKMTVLEQVREKVAELDKEILDAILDDEFAEETAYADENNRIMEYIEKHSNIKVRVEMVLANGCASSTPPASTNSYASVHTDTDHKKNYKLPKIQLKKFNGELTEWLGWWAQFKKIHEDDGLHDSDKFQYLIQCIPQGTRARDLVDSYPQSEENYPKVIRALQDRFGKSRLLKQVYVREMLRMVNVNANQKVELSKMYDRLESQLRSLESLGSTSDNAAEFLYPMVESSLPEETLIAWQRSSFYGKDGSTATPPRTELDYLMDFIKQEVEAEEMRKLVKIGFSESKETKKESHGHREKKAAKDVPTAASLSVNSKIPTCAFCGKSNHPSQDCYRARTMNKEQRDQKIKESRACFSCLKQGNISKNCRSHVSCPICNRKHYAIMCPDKRTEGEIRELSQEVQGMTLTPTMINSTDSKLILMKTLHVRVKGFTGEEQVVRLLFDEGSQRSYVKTSLAIKLKCPIVGQLSLQNTLFGGHTMGIKVKNNHRVILKQVGGAFSQEVILINEDKICSGCPAVPTGPWISELASKKIYISDMWSGSSEIDILIGSDLWGKLMTGRMYKLKNGLIAVESVFGWTLSGEVPVQPSKSYAATVIPMMTIDEKSLPNLWNLDTIGIKDTAEKISQEEHDMKVKSLFQQQITRDDHGRYEVKLPWISNDISLPSNRGVAEKMLVSSTQRLKSKGDYNKYDHVFEEWEQERIIERVEENCAEKDHFLPHRPVFKPVSATTPVRPVFDASCKVGKNPSLNQCLEKGPNMLELIPSILLRFREKKIGIISDIRKAFQMVGVASEDLNFQKFLWWKDPINEIIKEYRHTRVVFGLNCSPFILAAVLEHHLSQVEPDFKTVAELLKKSLYVDNCVVSLDTDEEYEEFRQKSITLLAEAKMDLRQWERSNDLNNVTTTVLGMKWDKSEDKLFCQMPKTLEDDLVVTKRSVLSLVSQIFDPLGILSPALLQPKLMLQESWAMDLEWDEPWNQNQVKKFMEWWEELGELGKIQVPRQAFGPHPPDKIQLHIFTDASVQAYAAVVFVRVKSGSKVTVQLLMSKSRVSPLDNKKAKKLTIPRAELLGGLIGSRLGQTIKEALSMEKVECHYWTDSTTVLAWIKRNENYGTFVGNRVREINKLTRPEQWRHVPGIMNPADLPSRGCSPSALLETKWWEGPRWLYEDEKKWPQQNLKYDEDEVAKELKKCEIMMVTTVDPSSPRFSTYLKNIRVAGWIRRFINNARNKKENRSTSIYLIMSEMRAAELDVVRSIQQRHYNIKSPVMGNIQVEIQDDGLWHVKTRLTYKEDSILFRSPILLPNSDPITHQLIMYIHMSNCHAGTQFVLGKLRERYWIPSGRKTVGSRERIDLQYAFQTTGVDLAGPLVMKGGKKLWIVLYTCAVYRGIYLDIVDSLSSEDFLDSLEKFCCLIGRPSNIFSDNGTDFVGAVNLMKKLNWIKLEELLQVKKINWTLNPPSSPWWGGWWERLVRSVKELLRRMLGTAKLTRKELESCMASISYTINNRPLTTLTEDDEALIPLTPAMFMKDLPVAGLPEHDLIVGRTIGESYKKIQNLKRALRERFRKEYLANLVQHRSEKKTPTPEVGDVVLVGQDNKKRFEWPLGRILEVYPGRDGNVRVAKVKTKLGSLLRPLQRLYPLEVPHPKSIEVTQAIKDNAKESTKQEELNEGDHVYKTRSGREIAIPSRYGNPQADMWVETLKKLINLRHKGINDSGSDRETDLAEQAANSGTIEASLAPDRKRNGNNNHRLVKKLIEPEVCTAIILPAVLPVFDILIDELDSHCVIQIFHDGPNSSIDWFNVKLPAKIVDMSQHDLRDGYAPLQIGIHKSRVASYCKLVILMSSPYLGFDKPILVAELDLSEWIEVAVHTMFYIDSGYRIITGLRLNDPILTFVTTQANIKRLGQVYFRGNKCFKISVVFIKPENQYEVCAWSYNKRWIDDIPMSNLNEHLHCVSQRSENLDRKVFDITRNVKIFPQPWCYEGQHQAEGTEVRFDGEPRGTKNHFDTKDNNTHIKNVLEIVFFAANETLEYKTKCVSFQSTLVIEKFPGEIYKSVTAIFTETSGYEFLTCHRDGYITFKLYITPFKPWAWASLFISLISIIVTTTIYKYFTNFRTIPFAPWLFVLANIFEECGHLPIKIENHRFFRIILGSWCTMSVIITNCYNGILISELNLPMNTIRLEHFDHLICETMEKSAISKIPQIALNYNIRYKNHTALLDQKEVSQKAGYDRFAWYLFVLSLLDLNYMNATDFFPEWEPTRCAHFPEFLEYAFFSLRGEIKLGMNISSSQTLIQVQNNVESELVECGKSIFFAKSAAIDAELQFLARNYPTRKFYKGKEILAKVSFGWKFYDEGMSKVPKYFKYLMENGIYLRLRKEQVYQKYLHRKPAKLLETEPLTKAVRYVRARLRDSVLCTIGSSFGMDKFEETLLSEKESLPGDHLL</sequence>
<keyword evidence="2" id="KW-0812">Transmembrane</keyword>
<dbReference type="SUPFAM" id="SSF53098">
    <property type="entry name" value="Ribonuclease H-like"/>
    <property type="match status" value="1"/>
</dbReference>
<dbReference type="STRING" id="158441.A0A226DTN3"/>
<dbReference type="Pfam" id="PF03564">
    <property type="entry name" value="DUF1759"/>
    <property type="match status" value="1"/>
</dbReference>
<dbReference type="InterPro" id="IPR001584">
    <property type="entry name" value="Integrase_cat-core"/>
</dbReference>
<dbReference type="OrthoDB" id="416987at2759"/>
<evidence type="ECO:0000256" key="2">
    <source>
        <dbReference type="SAM" id="Phobius"/>
    </source>
</evidence>
<feature type="transmembrane region" description="Helical" evidence="2">
    <location>
        <begin position="2118"/>
        <end position="2140"/>
    </location>
</feature>
<dbReference type="GO" id="GO:0003676">
    <property type="term" value="F:nucleic acid binding"/>
    <property type="evidence" value="ECO:0007669"/>
    <property type="project" value="InterPro"/>
</dbReference>
<proteinExistence type="predicted"/>
<dbReference type="Gene3D" id="3.10.10.10">
    <property type="entry name" value="HIV Type 1 Reverse Transcriptase, subunit A, domain 1"/>
    <property type="match status" value="1"/>
</dbReference>
<name>A0A226DTN3_FOLCA</name>
<protein>
    <submittedName>
        <fullName evidence="4">Zinc finger CCHC domain-containing protein 13</fullName>
    </submittedName>
</protein>
<evidence type="ECO:0000259" key="3">
    <source>
        <dbReference type="PROSITE" id="PS50994"/>
    </source>
</evidence>
<organism evidence="4 5">
    <name type="scientific">Folsomia candida</name>
    <name type="common">Springtail</name>
    <dbReference type="NCBI Taxonomy" id="158441"/>
    <lineage>
        <taxon>Eukaryota</taxon>
        <taxon>Metazoa</taxon>
        <taxon>Ecdysozoa</taxon>
        <taxon>Arthropoda</taxon>
        <taxon>Hexapoda</taxon>
        <taxon>Collembola</taxon>
        <taxon>Entomobryomorpha</taxon>
        <taxon>Isotomoidea</taxon>
        <taxon>Isotomidae</taxon>
        <taxon>Proisotominae</taxon>
        <taxon>Folsomia</taxon>
    </lineage>
</organism>
<dbReference type="Pfam" id="PF05380">
    <property type="entry name" value="Peptidase_A17"/>
    <property type="match status" value="1"/>
</dbReference>
<dbReference type="InterPro" id="IPR012337">
    <property type="entry name" value="RNaseH-like_sf"/>
</dbReference>
<gene>
    <name evidence="4" type="ORF">Fcan01_16752</name>
</gene>
<dbReference type="Proteomes" id="UP000198287">
    <property type="component" value="Unassembled WGS sequence"/>
</dbReference>
<keyword evidence="5" id="KW-1185">Reference proteome</keyword>
<reference evidence="4 5" key="1">
    <citation type="submission" date="2015-12" db="EMBL/GenBank/DDBJ databases">
        <title>The genome of Folsomia candida.</title>
        <authorList>
            <person name="Faddeeva A."/>
            <person name="Derks M.F."/>
            <person name="Anvar Y."/>
            <person name="Smit S."/>
            <person name="Van Straalen N."/>
            <person name="Roelofs D."/>
        </authorList>
    </citation>
    <scope>NUCLEOTIDE SEQUENCE [LARGE SCALE GENOMIC DNA]</scope>
    <source>
        <strain evidence="4 5">VU population</strain>
        <tissue evidence="4">Whole body</tissue>
    </source>
</reference>
<keyword evidence="2" id="KW-0472">Membrane</keyword>
<dbReference type="Pfam" id="PF18701">
    <property type="entry name" value="DUF5641"/>
    <property type="match status" value="1"/>
</dbReference>
<accession>A0A226DTN3</accession>
<feature type="region of interest" description="Disordered" evidence="1">
    <location>
        <begin position="322"/>
        <end position="343"/>
    </location>
</feature>
<dbReference type="Gene3D" id="3.30.70.270">
    <property type="match status" value="1"/>
</dbReference>
<dbReference type="InterPro" id="IPR005312">
    <property type="entry name" value="DUF1759"/>
</dbReference>
<dbReference type="SUPFAM" id="SSF56672">
    <property type="entry name" value="DNA/RNA polymerases"/>
    <property type="match status" value="1"/>
</dbReference>
<dbReference type="PANTHER" id="PTHR47331">
    <property type="entry name" value="PHD-TYPE DOMAIN-CONTAINING PROTEIN"/>
    <property type="match status" value="1"/>
</dbReference>
<dbReference type="Gene3D" id="3.30.420.10">
    <property type="entry name" value="Ribonuclease H-like superfamily/Ribonuclease H"/>
    <property type="match status" value="1"/>
</dbReference>
<dbReference type="InterPro" id="IPR036397">
    <property type="entry name" value="RNaseH_sf"/>
</dbReference>
<dbReference type="InterPro" id="IPR040676">
    <property type="entry name" value="DUF5641"/>
</dbReference>
<evidence type="ECO:0000256" key="1">
    <source>
        <dbReference type="SAM" id="MobiDB-lite"/>
    </source>
</evidence>
<feature type="transmembrane region" description="Helical" evidence="2">
    <location>
        <begin position="2174"/>
        <end position="2196"/>
    </location>
</feature>
<comment type="caution">
    <text evidence="4">The sequence shown here is derived from an EMBL/GenBank/DDBJ whole genome shotgun (WGS) entry which is preliminary data.</text>
</comment>
<dbReference type="GO" id="GO:0071897">
    <property type="term" value="P:DNA biosynthetic process"/>
    <property type="evidence" value="ECO:0007669"/>
    <property type="project" value="UniProtKB-ARBA"/>
</dbReference>
<dbReference type="GO" id="GO:0015074">
    <property type="term" value="P:DNA integration"/>
    <property type="evidence" value="ECO:0007669"/>
    <property type="project" value="InterPro"/>
</dbReference>
<dbReference type="GO" id="GO:0042575">
    <property type="term" value="C:DNA polymerase complex"/>
    <property type="evidence" value="ECO:0007669"/>
    <property type="project" value="UniProtKB-ARBA"/>
</dbReference>
<keyword evidence="2" id="KW-1133">Transmembrane helix</keyword>
<dbReference type="PANTHER" id="PTHR47331:SF1">
    <property type="entry name" value="GAG-LIKE PROTEIN"/>
    <property type="match status" value="1"/>
</dbReference>
<dbReference type="PROSITE" id="PS50994">
    <property type="entry name" value="INTEGRASE"/>
    <property type="match status" value="1"/>
</dbReference>
<evidence type="ECO:0000313" key="4">
    <source>
        <dbReference type="EMBL" id="OXA48573.1"/>
    </source>
</evidence>